<dbReference type="Proteomes" id="UP000625711">
    <property type="component" value="Unassembled WGS sequence"/>
</dbReference>
<protein>
    <recommendedName>
        <fullName evidence="6">Tetratricopeptide repeat protein 37</fullName>
    </recommendedName>
</protein>
<keyword evidence="2 3" id="KW-0802">TPR repeat</keyword>
<sequence length="1293" mass="148638">MKDIKAILKETREAIEKKDFQHALKLSKSVLREDKNNYMALLFLGFALQEVGPVDQAPKAFQKAVDLNPSNPLGFQGFINYYEKINTNETKPELIKSLLSYLEVESNEIKLVKHSNKLMKIYKDGDICNICQVLWNCSKKCTKENKNEILKLISEILQSDTNNNIALLDIYLNCMPDMVSCSMVTHQLCSNYLSILYKGKLFVKLYENAINICEIYPNSVLFLSWICKMYNELYILEFPEIDSFHSEIEKYKMKLLQIDPNNAVGIFTEAVLLVKVEKMLEARDKLKNVTMQRPGLIYAWILLTDVLINLGNIEEASNSLDKTKKLLGSVDDASSISKLVTIQEVKILSRSNVSEDWRKVISLYSTENYLKDESLFYLALSHISLENYLEADKLIFDISNQEQACILKVKMYKKKEMYTTAIDFMKKYSFNSAEWWMELGTLYWNVNEYERSRDPFLKAAKCNPDSYQSFYWLGQYYSKFNQIDKARRCFEKAFRINSESSEVGSELSKVYRKLKNWDANLNLLTSLSKDVINKRNSWAWFQLGLTYFDQGDTENSIKYLRMAVRFNPDNVQYWESLADAYFTRGSFKSALKCYEKASVMSDNSLYTSLQVANIKKILGEYLEAQISFENILQLNTEYIPALKGLAEAALCQARIFYKDERLERAWEYAQMAATKISLAILQRSELLCLWKILGDIVYFIAKLPAKQCCLQISRQFFDEDDDKFLEQEEVLSFATKCFCKAVSLAQDSPFLWQDLAVCYLDNARHENVENSEKEKLLNYAIQAAHKCIELDSGNWQYWNLLGCIHYFKDSPANIIQHCFIKAITADHNTAVSWTNLGVLYLLKGDIKLANKAFSEGQRADPDYVSSWIGQALIAESMDHRDTMGLFRHSIQLDHHEQGCLGYANCVCETLLKGPPKDKDLWYSLYDMYAVPVANDAIRWYLDRYPTDGCAWNLFGILQERMGLINSAKGAFQNAFLYSDPENRKKARINLGRLQYRTGNFAKAIQTLSDSEEATFNAGSALALALYKSGYYEESYSTYEQALHWLATEQANQSDILVALASMAYKFKGLDMAKDLLFQSLSLKPVSPWSLYATLSLALIHKDEGLAKLVCKELSLLQETLKGSPLENSEFIYHYVTLLSYYYITRNNKRDAKSEISKLVHKFPNESSTWLTLSMTIFRMDKTKRALKVAAKCAQTAIKLGRTNMDVCKILYLVALSFQMAGDTKQAFSFAQKAVHSCPNSPEAWSMLVYIMISMGKKISSDFLINISNLIRDEKANECLVAWFDDLKKYSCLF</sequence>
<feature type="repeat" description="TPR" evidence="3">
    <location>
        <begin position="830"/>
        <end position="863"/>
    </location>
</feature>
<dbReference type="PANTHER" id="PTHR15704">
    <property type="entry name" value="SUPERKILLER 3 PROTEIN-RELATED"/>
    <property type="match status" value="1"/>
</dbReference>
<feature type="repeat" description="TPR" evidence="3">
    <location>
        <begin position="38"/>
        <end position="71"/>
    </location>
</feature>
<evidence type="ECO:0008006" key="6">
    <source>
        <dbReference type="Google" id="ProtNLM"/>
    </source>
</evidence>
<organism evidence="4 5">
    <name type="scientific">Rhynchophorus ferrugineus</name>
    <name type="common">Red palm weevil</name>
    <name type="synonym">Curculio ferrugineus</name>
    <dbReference type="NCBI Taxonomy" id="354439"/>
    <lineage>
        <taxon>Eukaryota</taxon>
        <taxon>Metazoa</taxon>
        <taxon>Ecdysozoa</taxon>
        <taxon>Arthropoda</taxon>
        <taxon>Hexapoda</taxon>
        <taxon>Insecta</taxon>
        <taxon>Pterygota</taxon>
        <taxon>Neoptera</taxon>
        <taxon>Endopterygota</taxon>
        <taxon>Coleoptera</taxon>
        <taxon>Polyphaga</taxon>
        <taxon>Cucujiformia</taxon>
        <taxon>Curculionidae</taxon>
        <taxon>Dryophthorinae</taxon>
        <taxon>Rhynchophorus</taxon>
    </lineage>
</organism>
<keyword evidence="5" id="KW-1185">Reference proteome</keyword>
<dbReference type="OrthoDB" id="421075at2759"/>
<name>A0A834ITF8_RHYFE</name>
<dbReference type="SUPFAM" id="SSF48452">
    <property type="entry name" value="TPR-like"/>
    <property type="match status" value="4"/>
</dbReference>
<dbReference type="SUPFAM" id="SSF81901">
    <property type="entry name" value="HCP-like"/>
    <property type="match status" value="1"/>
</dbReference>
<comment type="caution">
    <text evidence="4">The sequence shown here is derived from an EMBL/GenBank/DDBJ whole genome shotgun (WGS) entry which is preliminary data.</text>
</comment>
<accession>A0A834ITF8</accession>
<dbReference type="EMBL" id="JAACXV010000018">
    <property type="protein sequence ID" value="KAF7286914.1"/>
    <property type="molecule type" value="Genomic_DNA"/>
</dbReference>
<dbReference type="GO" id="GO:0055087">
    <property type="term" value="C:Ski complex"/>
    <property type="evidence" value="ECO:0007669"/>
    <property type="project" value="InterPro"/>
</dbReference>
<dbReference type="PROSITE" id="PS00018">
    <property type="entry name" value="EF_HAND_1"/>
    <property type="match status" value="1"/>
</dbReference>
<dbReference type="Gene3D" id="1.25.40.10">
    <property type="entry name" value="Tetratricopeptide repeat domain"/>
    <property type="match status" value="6"/>
</dbReference>
<dbReference type="PROSITE" id="PS50005">
    <property type="entry name" value="TPR"/>
    <property type="match status" value="6"/>
</dbReference>
<keyword evidence="1" id="KW-0677">Repeat</keyword>
<dbReference type="Pfam" id="PF13431">
    <property type="entry name" value="TPR_17"/>
    <property type="match status" value="1"/>
</dbReference>
<gene>
    <name evidence="4" type="ORF">GWI33_003181</name>
</gene>
<dbReference type="InterPro" id="IPR011990">
    <property type="entry name" value="TPR-like_helical_dom_sf"/>
</dbReference>
<proteinExistence type="predicted"/>
<dbReference type="InterPro" id="IPR039226">
    <property type="entry name" value="Ski3/TTC37"/>
</dbReference>
<dbReference type="Pfam" id="PF13176">
    <property type="entry name" value="TPR_7"/>
    <property type="match status" value="1"/>
</dbReference>
<dbReference type="SMART" id="SM00028">
    <property type="entry name" value="TPR"/>
    <property type="match status" value="10"/>
</dbReference>
<evidence type="ECO:0000256" key="2">
    <source>
        <dbReference type="ARBA" id="ARBA00022803"/>
    </source>
</evidence>
<dbReference type="InterPro" id="IPR018247">
    <property type="entry name" value="EF_Hand_1_Ca_BS"/>
</dbReference>
<evidence type="ECO:0000256" key="3">
    <source>
        <dbReference type="PROSITE-ProRule" id="PRU00339"/>
    </source>
</evidence>
<dbReference type="GO" id="GO:0006401">
    <property type="term" value="P:RNA catabolic process"/>
    <property type="evidence" value="ECO:0007669"/>
    <property type="project" value="InterPro"/>
</dbReference>
<dbReference type="Pfam" id="PF13432">
    <property type="entry name" value="TPR_16"/>
    <property type="match status" value="1"/>
</dbReference>
<feature type="repeat" description="TPR" evidence="3">
    <location>
        <begin position="537"/>
        <end position="570"/>
    </location>
</feature>
<reference evidence="4" key="1">
    <citation type="submission" date="2020-08" db="EMBL/GenBank/DDBJ databases">
        <title>Genome sequencing and assembly of the red palm weevil Rhynchophorus ferrugineus.</title>
        <authorList>
            <person name="Dias G.B."/>
            <person name="Bergman C.M."/>
            <person name="Manee M."/>
        </authorList>
    </citation>
    <scope>NUCLEOTIDE SEQUENCE</scope>
    <source>
        <strain evidence="4">AA-2017</strain>
        <tissue evidence="4">Whole larva</tissue>
    </source>
</reference>
<dbReference type="PANTHER" id="PTHR15704:SF7">
    <property type="entry name" value="SUPERKILLER COMPLEX PROTEIN 3"/>
    <property type="match status" value="1"/>
</dbReference>
<feature type="repeat" description="TPR" evidence="3">
    <location>
        <begin position="467"/>
        <end position="500"/>
    </location>
</feature>
<dbReference type="InterPro" id="IPR019734">
    <property type="entry name" value="TPR_rpt"/>
</dbReference>
<evidence type="ECO:0000313" key="5">
    <source>
        <dbReference type="Proteomes" id="UP000625711"/>
    </source>
</evidence>
<feature type="repeat" description="TPR" evidence="3">
    <location>
        <begin position="571"/>
        <end position="604"/>
    </location>
</feature>
<evidence type="ECO:0000256" key="1">
    <source>
        <dbReference type="ARBA" id="ARBA00022737"/>
    </source>
</evidence>
<feature type="repeat" description="TPR" evidence="3">
    <location>
        <begin position="433"/>
        <end position="466"/>
    </location>
</feature>
<dbReference type="PROSITE" id="PS50293">
    <property type="entry name" value="TPR_REGION"/>
    <property type="match status" value="1"/>
</dbReference>
<evidence type="ECO:0000313" key="4">
    <source>
        <dbReference type="EMBL" id="KAF7286914.1"/>
    </source>
</evidence>